<gene>
    <name evidence="2" type="ORF">GPM918_LOCUS45183</name>
    <name evidence="3" type="ORF">SRO942_LOCUS47470</name>
</gene>
<accession>A0A816E4L7</accession>
<feature type="compositionally biased region" description="Acidic residues" evidence="1">
    <location>
        <begin position="190"/>
        <end position="203"/>
    </location>
</feature>
<feature type="non-terminal residue" evidence="2">
    <location>
        <position position="231"/>
    </location>
</feature>
<sequence>TIYVLNTKPIHALAAVDDSTEHQLEQLLQQERKDHIGKRIALIPYHLENSHWVGILIEFTENERIKRAEYIDSVIGSNITPEKLQSHFAQVYPDDVLQVKHLQKEDDHLHSAALTIENLLVAANVKHPTVIEWSKKEESILSPTTHIPKEGNEYERRQLGQKLKSDWSKVVPRDVRMLSGKIRRTVDETNVYEEQEKTEDVEEEVKNVSSSSLPDDKSKVHELKKKLDNGL</sequence>
<dbReference type="OrthoDB" id="10069566at2759"/>
<dbReference type="InterPro" id="IPR038765">
    <property type="entry name" value="Papain-like_cys_pep_sf"/>
</dbReference>
<feature type="non-terminal residue" evidence="2">
    <location>
        <position position="1"/>
    </location>
</feature>
<dbReference type="SUPFAM" id="SSF54001">
    <property type="entry name" value="Cysteine proteinases"/>
    <property type="match status" value="1"/>
</dbReference>
<name>A0A816E4L7_9BILA</name>
<evidence type="ECO:0000313" key="3">
    <source>
        <dbReference type="EMBL" id="CAF4563165.1"/>
    </source>
</evidence>
<evidence type="ECO:0000313" key="2">
    <source>
        <dbReference type="EMBL" id="CAF1645149.1"/>
    </source>
</evidence>
<protein>
    <submittedName>
        <fullName evidence="2">Uncharacterized protein</fullName>
    </submittedName>
</protein>
<evidence type="ECO:0000256" key="1">
    <source>
        <dbReference type="SAM" id="MobiDB-lite"/>
    </source>
</evidence>
<feature type="region of interest" description="Disordered" evidence="1">
    <location>
        <begin position="189"/>
        <end position="231"/>
    </location>
</feature>
<feature type="compositionally biased region" description="Basic and acidic residues" evidence="1">
    <location>
        <begin position="214"/>
        <end position="231"/>
    </location>
</feature>
<evidence type="ECO:0000313" key="4">
    <source>
        <dbReference type="Proteomes" id="UP000663829"/>
    </source>
</evidence>
<dbReference type="EMBL" id="CAJOBC010118436">
    <property type="protein sequence ID" value="CAF4563165.1"/>
    <property type="molecule type" value="Genomic_DNA"/>
</dbReference>
<reference evidence="2" key="1">
    <citation type="submission" date="2021-02" db="EMBL/GenBank/DDBJ databases">
        <authorList>
            <person name="Nowell W R."/>
        </authorList>
    </citation>
    <scope>NUCLEOTIDE SEQUENCE</scope>
</reference>
<dbReference type="Proteomes" id="UP000663829">
    <property type="component" value="Unassembled WGS sequence"/>
</dbReference>
<comment type="caution">
    <text evidence="2">The sequence shown here is derived from an EMBL/GenBank/DDBJ whole genome shotgun (WGS) entry which is preliminary data.</text>
</comment>
<dbReference type="AlphaFoldDB" id="A0A816E4L7"/>
<organism evidence="2 4">
    <name type="scientific">Didymodactylos carnosus</name>
    <dbReference type="NCBI Taxonomy" id="1234261"/>
    <lineage>
        <taxon>Eukaryota</taxon>
        <taxon>Metazoa</taxon>
        <taxon>Spiralia</taxon>
        <taxon>Gnathifera</taxon>
        <taxon>Rotifera</taxon>
        <taxon>Eurotatoria</taxon>
        <taxon>Bdelloidea</taxon>
        <taxon>Philodinida</taxon>
        <taxon>Philodinidae</taxon>
        <taxon>Didymodactylos</taxon>
    </lineage>
</organism>
<proteinExistence type="predicted"/>
<keyword evidence="4" id="KW-1185">Reference proteome</keyword>
<dbReference type="Proteomes" id="UP000681722">
    <property type="component" value="Unassembled WGS sequence"/>
</dbReference>
<dbReference type="EMBL" id="CAJNOQ010048922">
    <property type="protein sequence ID" value="CAF1645149.1"/>
    <property type="molecule type" value="Genomic_DNA"/>
</dbReference>